<dbReference type="GO" id="GO:0003700">
    <property type="term" value="F:DNA-binding transcription factor activity"/>
    <property type="evidence" value="ECO:0007669"/>
    <property type="project" value="InterPro"/>
</dbReference>
<dbReference type="InterPro" id="IPR011991">
    <property type="entry name" value="ArsR-like_HTH"/>
</dbReference>
<dbReference type="CDD" id="cd00090">
    <property type="entry name" value="HTH_ARSR"/>
    <property type="match status" value="1"/>
</dbReference>
<comment type="caution">
    <text evidence="5">The sequence shown here is derived from an EMBL/GenBank/DDBJ whole genome shotgun (WGS) entry which is preliminary data.</text>
</comment>
<dbReference type="SMART" id="SM00418">
    <property type="entry name" value="HTH_ARSR"/>
    <property type="match status" value="1"/>
</dbReference>
<sequence>MGTTTDDAALVDERAALTAAACLFRALGDPARLAILRHLLLGGHRVVDLTAHLGLAQSTVSAHLACLRDCGLVSARPQGRASVHELTQPELVLETLRGAEQLLAATGDAVTLCPVTGEDAR</sequence>
<keyword evidence="1" id="KW-0805">Transcription regulation</keyword>
<keyword evidence="6" id="KW-1185">Reference proteome</keyword>
<accession>A0A367YSP5</accession>
<keyword evidence="2" id="KW-0238">DNA-binding</keyword>
<organism evidence="5 6">
    <name type="scientific">Desertihabitans brevis</name>
    <dbReference type="NCBI Taxonomy" id="2268447"/>
    <lineage>
        <taxon>Bacteria</taxon>
        <taxon>Bacillati</taxon>
        <taxon>Actinomycetota</taxon>
        <taxon>Actinomycetes</taxon>
        <taxon>Propionibacteriales</taxon>
        <taxon>Propionibacteriaceae</taxon>
        <taxon>Desertihabitans</taxon>
    </lineage>
</organism>
<dbReference type="InterPro" id="IPR036390">
    <property type="entry name" value="WH_DNA-bd_sf"/>
</dbReference>
<dbReference type="Gene3D" id="1.10.10.10">
    <property type="entry name" value="Winged helix-like DNA-binding domain superfamily/Winged helix DNA-binding domain"/>
    <property type="match status" value="1"/>
</dbReference>
<dbReference type="RefSeq" id="WP_114127201.1">
    <property type="nucleotide sequence ID" value="NZ_QOUI01000008.1"/>
</dbReference>
<dbReference type="NCBIfam" id="NF033788">
    <property type="entry name" value="HTH_metalloreg"/>
    <property type="match status" value="1"/>
</dbReference>
<evidence type="ECO:0000259" key="4">
    <source>
        <dbReference type="PROSITE" id="PS50987"/>
    </source>
</evidence>
<dbReference type="SUPFAM" id="SSF46785">
    <property type="entry name" value="Winged helix' DNA-binding domain"/>
    <property type="match status" value="1"/>
</dbReference>
<dbReference type="EMBL" id="QOUI01000008">
    <property type="protein sequence ID" value="RCK68915.1"/>
    <property type="molecule type" value="Genomic_DNA"/>
</dbReference>
<dbReference type="AlphaFoldDB" id="A0A367YSP5"/>
<name>A0A367YSP5_9ACTN</name>
<proteinExistence type="predicted"/>
<dbReference type="PANTHER" id="PTHR33154:SF36">
    <property type="entry name" value="TRANSCRIPTIONAL REGULATOR"/>
    <property type="match status" value="1"/>
</dbReference>
<evidence type="ECO:0000256" key="3">
    <source>
        <dbReference type="ARBA" id="ARBA00023163"/>
    </source>
</evidence>
<dbReference type="GO" id="GO:0003677">
    <property type="term" value="F:DNA binding"/>
    <property type="evidence" value="ECO:0007669"/>
    <property type="project" value="UniProtKB-KW"/>
</dbReference>
<dbReference type="PRINTS" id="PR00778">
    <property type="entry name" value="HTHARSR"/>
</dbReference>
<dbReference type="Proteomes" id="UP000252770">
    <property type="component" value="Unassembled WGS sequence"/>
</dbReference>
<evidence type="ECO:0000313" key="6">
    <source>
        <dbReference type="Proteomes" id="UP000252770"/>
    </source>
</evidence>
<dbReference type="PANTHER" id="PTHR33154">
    <property type="entry name" value="TRANSCRIPTIONAL REGULATOR, ARSR FAMILY"/>
    <property type="match status" value="1"/>
</dbReference>
<dbReference type="InterPro" id="IPR001845">
    <property type="entry name" value="HTH_ArsR_DNA-bd_dom"/>
</dbReference>
<protein>
    <submittedName>
        <fullName evidence="5">ArsR family transcriptional regulator</fullName>
    </submittedName>
</protein>
<dbReference type="InterPro" id="IPR051081">
    <property type="entry name" value="HTH_MetalResp_TranReg"/>
</dbReference>
<evidence type="ECO:0000256" key="2">
    <source>
        <dbReference type="ARBA" id="ARBA00023125"/>
    </source>
</evidence>
<evidence type="ECO:0000256" key="1">
    <source>
        <dbReference type="ARBA" id="ARBA00023015"/>
    </source>
</evidence>
<dbReference type="PROSITE" id="PS50987">
    <property type="entry name" value="HTH_ARSR_2"/>
    <property type="match status" value="1"/>
</dbReference>
<reference evidence="5 6" key="1">
    <citation type="submission" date="2018-07" db="EMBL/GenBank/DDBJ databases">
        <title>Desertimonas flava gen. nov. sp. nov.</title>
        <authorList>
            <person name="Liu S."/>
        </authorList>
    </citation>
    <scope>NUCLEOTIDE SEQUENCE [LARGE SCALE GENOMIC DNA]</scope>
    <source>
        <strain evidence="5 6">16Sb5-5</strain>
    </source>
</reference>
<feature type="domain" description="HTH arsR-type" evidence="4">
    <location>
        <begin position="12"/>
        <end position="106"/>
    </location>
</feature>
<dbReference type="InterPro" id="IPR036388">
    <property type="entry name" value="WH-like_DNA-bd_sf"/>
</dbReference>
<keyword evidence="3" id="KW-0804">Transcription</keyword>
<gene>
    <name evidence="5" type="ORF">DT076_13430</name>
</gene>
<dbReference type="Pfam" id="PF01022">
    <property type="entry name" value="HTH_5"/>
    <property type="match status" value="1"/>
</dbReference>
<evidence type="ECO:0000313" key="5">
    <source>
        <dbReference type="EMBL" id="RCK68915.1"/>
    </source>
</evidence>